<comment type="subcellular location">
    <subcellularLocation>
        <location evidence="1 9">Nucleus</location>
    </subcellularLocation>
</comment>
<feature type="compositionally biased region" description="Basic and acidic residues" evidence="10">
    <location>
        <begin position="540"/>
        <end position="553"/>
    </location>
</feature>
<dbReference type="InterPro" id="IPR003340">
    <property type="entry name" value="B3_DNA-bd"/>
</dbReference>
<keyword evidence="8 9" id="KW-0927">Auxin signaling pathway</keyword>
<dbReference type="InterPro" id="IPR010525">
    <property type="entry name" value="ARF_dom"/>
</dbReference>
<dbReference type="InterPro" id="IPR015300">
    <property type="entry name" value="DNA-bd_pseudobarrel_sf"/>
</dbReference>
<dbReference type="Pfam" id="PF02362">
    <property type="entry name" value="B3"/>
    <property type="match status" value="1"/>
</dbReference>
<dbReference type="Pfam" id="PF06507">
    <property type="entry name" value="ARF_AD"/>
    <property type="match status" value="1"/>
</dbReference>
<evidence type="ECO:0000256" key="3">
    <source>
        <dbReference type="ARBA" id="ARBA00022473"/>
    </source>
</evidence>
<dbReference type="GO" id="GO:0006355">
    <property type="term" value="P:regulation of DNA-templated transcription"/>
    <property type="evidence" value="ECO:0007669"/>
    <property type="project" value="InterPro"/>
</dbReference>
<dbReference type="GO" id="GO:0009734">
    <property type="term" value="P:auxin-activated signaling pathway"/>
    <property type="evidence" value="ECO:0007669"/>
    <property type="project" value="UniProtKB-KW"/>
</dbReference>
<evidence type="ECO:0000256" key="8">
    <source>
        <dbReference type="ARBA" id="ARBA00023294"/>
    </source>
</evidence>
<dbReference type="CDD" id="cd10017">
    <property type="entry name" value="B3_DNA"/>
    <property type="match status" value="1"/>
</dbReference>
<dbReference type="InterPro" id="IPR053793">
    <property type="entry name" value="PB1-like"/>
</dbReference>
<evidence type="ECO:0000259" key="12">
    <source>
        <dbReference type="PROSITE" id="PS51745"/>
    </source>
</evidence>
<dbReference type="Pfam" id="PF02309">
    <property type="entry name" value="AUX_IAA"/>
    <property type="match status" value="1"/>
</dbReference>
<evidence type="ECO:0000256" key="7">
    <source>
        <dbReference type="ARBA" id="ARBA00023242"/>
    </source>
</evidence>
<organism evidence="13 14">
    <name type="scientific">Actinidia rufa</name>
    <dbReference type="NCBI Taxonomy" id="165716"/>
    <lineage>
        <taxon>Eukaryota</taxon>
        <taxon>Viridiplantae</taxon>
        <taxon>Streptophyta</taxon>
        <taxon>Embryophyta</taxon>
        <taxon>Tracheophyta</taxon>
        <taxon>Spermatophyta</taxon>
        <taxon>Magnoliopsida</taxon>
        <taxon>eudicotyledons</taxon>
        <taxon>Gunneridae</taxon>
        <taxon>Pentapetalae</taxon>
        <taxon>asterids</taxon>
        <taxon>Ericales</taxon>
        <taxon>Actinidiaceae</taxon>
        <taxon>Actinidia</taxon>
    </lineage>
</organism>
<dbReference type="OrthoDB" id="1668982at2759"/>
<dbReference type="FunFam" id="2.40.330.10:FF:000001">
    <property type="entry name" value="Auxin response factor"/>
    <property type="match status" value="1"/>
</dbReference>
<accession>A0A7J0GSB8</accession>
<proteinExistence type="inferred from homology"/>
<dbReference type="SUPFAM" id="SSF101936">
    <property type="entry name" value="DNA-binding pseudobarrel domain"/>
    <property type="match status" value="1"/>
</dbReference>
<evidence type="ECO:0000256" key="5">
    <source>
        <dbReference type="ARBA" id="ARBA00023125"/>
    </source>
</evidence>
<dbReference type="AlphaFoldDB" id="A0A7J0GSB8"/>
<comment type="similarity">
    <text evidence="2 9">Belongs to the ARF family.</text>
</comment>
<dbReference type="Gene3D" id="3.10.20.90">
    <property type="entry name" value="Phosphatidylinositol 3-kinase Catalytic Subunit, Chain A, domain 1"/>
    <property type="match status" value="1"/>
</dbReference>
<dbReference type="FunFam" id="2.30.30.1040:FF:000001">
    <property type="entry name" value="Auxin response factor"/>
    <property type="match status" value="1"/>
</dbReference>
<protein>
    <recommendedName>
        <fullName evidence="9">Auxin response factor</fullName>
    </recommendedName>
</protein>
<dbReference type="PROSITE" id="PS51745">
    <property type="entry name" value="PB1"/>
    <property type="match status" value="1"/>
</dbReference>
<dbReference type="SUPFAM" id="SSF54277">
    <property type="entry name" value="CAD &amp; PB1 domains"/>
    <property type="match status" value="1"/>
</dbReference>
<evidence type="ECO:0000313" key="14">
    <source>
        <dbReference type="Proteomes" id="UP000585474"/>
    </source>
</evidence>
<comment type="subunit">
    <text evidence="9">Homodimers and heterodimers.</text>
</comment>
<dbReference type="GO" id="GO:0003677">
    <property type="term" value="F:DNA binding"/>
    <property type="evidence" value="ECO:0007669"/>
    <property type="project" value="UniProtKB-KW"/>
</dbReference>
<evidence type="ECO:0000313" key="13">
    <source>
        <dbReference type="EMBL" id="GFZ13696.1"/>
    </source>
</evidence>
<keyword evidence="3" id="KW-0217">Developmental protein</keyword>
<dbReference type="GO" id="GO:0005634">
    <property type="term" value="C:nucleus"/>
    <property type="evidence" value="ECO:0007669"/>
    <property type="project" value="UniProtKB-SubCell"/>
</dbReference>
<dbReference type="PROSITE" id="PS50863">
    <property type="entry name" value="B3"/>
    <property type="match status" value="1"/>
</dbReference>
<sequence length="721" mass="81411">MRMPPGRARWHRKYRRKLANTASIREKYNRRERERRLAFGRLTRACEAECEKDDLYTQLYGMPVLGLWFMSQGLGIRCSTFLKVTWNSIYTNKDGEVEMPVYNLPSRILCKVVYVQLKAEAQTDEVFAHITLLPEQEGPSLEHGTSQSVPQKVNTCSFSKRLTPSDTSTHGGFSVPKRYADECFPSLDMSQDPPAQELVAKDLHGSEWRFRHIYRGQPKRHLLTSGWSAFVGAKKVVAGDACLFLRGENGELYIGVRRASKPQTIMSTSVISGHSMQHGILASAFHAISTGTMFTVYYRPWTSPAEFIVPHDQYTKSAENDYSVGTRFRMPFESEECPEHKYCRFAGTVVGIDNIDPIRWAGSEWRCLKVQWDSPPDTIVLPERVSPWNIELMLKKKKCNSLFPHRKRARPQDPSTPEFPVVVQDGFLKGSVEYTPKRLSWVLQGQEIRGTGACAFGASTQPNSDWHHQLVGSENQLPFQMHDPFSRGSTFSVPGGIPPNPRLTNYWPSPFTLIGDCVEASKSVSFPKVNPTGSVSQDWKTSEEKKDEVKSPLDKPIGNDKCMLFGVNIFSSPPELPSPQVVSSTELHSLCPAPPATSHSSISEHVQVSSHLRVFLETFQRNNAKTVVPTLIGVAQRSVDLTRFDDYGKLIHELDQMFDFEGTLIDKSSGWYVTYTDGEGDMMLTGDYPWPEFRTMVRKMFICPKEDVDKLDPSSPCPPSL</sequence>
<dbReference type="EMBL" id="BJWL01000023">
    <property type="protein sequence ID" value="GFZ13696.1"/>
    <property type="molecule type" value="Genomic_DNA"/>
</dbReference>
<evidence type="ECO:0000256" key="6">
    <source>
        <dbReference type="ARBA" id="ARBA00023163"/>
    </source>
</evidence>
<keyword evidence="4 9" id="KW-0805">Transcription regulation</keyword>
<evidence type="ECO:0000256" key="4">
    <source>
        <dbReference type="ARBA" id="ARBA00023015"/>
    </source>
</evidence>
<keyword evidence="5 9" id="KW-0238">DNA-binding</keyword>
<evidence type="ECO:0000256" key="10">
    <source>
        <dbReference type="SAM" id="MobiDB-lite"/>
    </source>
</evidence>
<dbReference type="Gene3D" id="2.40.330.10">
    <property type="entry name" value="DNA-binding pseudobarrel domain"/>
    <property type="match status" value="1"/>
</dbReference>
<keyword evidence="14" id="KW-1185">Reference proteome</keyword>
<keyword evidence="6 9" id="KW-0804">Transcription</keyword>
<dbReference type="Gene3D" id="2.30.30.1040">
    <property type="match status" value="1"/>
</dbReference>
<dbReference type="PANTHER" id="PTHR31384:SF25">
    <property type="entry name" value="AUXIN RESPONSE FACTOR"/>
    <property type="match status" value="1"/>
</dbReference>
<evidence type="ECO:0000256" key="9">
    <source>
        <dbReference type="RuleBase" id="RU004561"/>
    </source>
</evidence>
<reference evidence="13 14" key="1">
    <citation type="submission" date="2019-07" db="EMBL/GenBank/DDBJ databases">
        <title>De Novo Assembly of kiwifruit Actinidia rufa.</title>
        <authorList>
            <person name="Sugita-Konishi S."/>
            <person name="Sato K."/>
            <person name="Mori E."/>
            <person name="Abe Y."/>
            <person name="Kisaki G."/>
            <person name="Hamano K."/>
            <person name="Suezawa K."/>
            <person name="Otani M."/>
            <person name="Fukuda T."/>
            <person name="Manabe T."/>
            <person name="Gomi K."/>
            <person name="Tabuchi M."/>
            <person name="Akimitsu K."/>
            <person name="Kataoka I."/>
        </authorList>
    </citation>
    <scope>NUCLEOTIDE SEQUENCE [LARGE SCALE GENOMIC DNA]</scope>
    <source>
        <strain evidence="14">cv. Fuchu</strain>
    </source>
</reference>
<evidence type="ECO:0000256" key="2">
    <source>
        <dbReference type="ARBA" id="ARBA00007853"/>
    </source>
</evidence>
<dbReference type="SMART" id="SM01019">
    <property type="entry name" value="B3"/>
    <property type="match status" value="1"/>
</dbReference>
<comment type="caution">
    <text evidence="13">The sequence shown here is derived from an EMBL/GenBank/DDBJ whole genome shotgun (WGS) entry which is preliminary data.</text>
</comment>
<keyword evidence="7 9" id="KW-0539">Nucleus</keyword>
<evidence type="ECO:0000259" key="11">
    <source>
        <dbReference type="PROSITE" id="PS50863"/>
    </source>
</evidence>
<gene>
    <name evidence="13" type="ORF">Acr_23g0020810</name>
</gene>
<feature type="region of interest" description="Disordered" evidence="10">
    <location>
        <begin position="529"/>
        <end position="553"/>
    </location>
</feature>
<dbReference type="Proteomes" id="UP000585474">
    <property type="component" value="Unassembled WGS sequence"/>
</dbReference>
<dbReference type="InterPro" id="IPR033389">
    <property type="entry name" value="AUX/IAA_dom"/>
</dbReference>
<name>A0A7J0GSB8_9ERIC</name>
<dbReference type="PANTHER" id="PTHR31384">
    <property type="entry name" value="AUXIN RESPONSE FACTOR 4-RELATED"/>
    <property type="match status" value="1"/>
</dbReference>
<feature type="domain" description="PB1" evidence="12">
    <location>
        <begin position="624"/>
        <end position="705"/>
    </location>
</feature>
<dbReference type="InterPro" id="IPR044835">
    <property type="entry name" value="ARF_plant"/>
</dbReference>
<evidence type="ECO:0000256" key="1">
    <source>
        <dbReference type="ARBA" id="ARBA00004123"/>
    </source>
</evidence>
<feature type="domain" description="TF-B3" evidence="11">
    <location>
        <begin position="158"/>
        <end position="260"/>
    </location>
</feature>
<comment type="function">
    <text evidence="9">Auxin response factors (ARFs) are transcriptional factors that bind specifically to the DNA sequence 5'-TGTCTC-3' found in the auxin-responsive promoter elements (AuxREs).</text>
</comment>